<name>A0ABN7X145_GIGMA</name>
<dbReference type="EMBL" id="CAJVQB010079460">
    <property type="protein sequence ID" value="CAG8845406.1"/>
    <property type="molecule type" value="Genomic_DNA"/>
</dbReference>
<proteinExistence type="predicted"/>
<evidence type="ECO:0000313" key="2">
    <source>
        <dbReference type="Proteomes" id="UP000789901"/>
    </source>
</evidence>
<evidence type="ECO:0000313" key="1">
    <source>
        <dbReference type="EMBL" id="CAG8845406.1"/>
    </source>
</evidence>
<feature type="non-terminal residue" evidence="1">
    <location>
        <position position="39"/>
    </location>
</feature>
<sequence>SGSSNKKNAIIVENLLLKIQKARKQTQCQQCQNTEHNRA</sequence>
<organism evidence="1 2">
    <name type="scientific">Gigaspora margarita</name>
    <dbReference type="NCBI Taxonomy" id="4874"/>
    <lineage>
        <taxon>Eukaryota</taxon>
        <taxon>Fungi</taxon>
        <taxon>Fungi incertae sedis</taxon>
        <taxon>Mucoromycota</taxon>
        <taxon>Glomeromycotina</taxon>
        <taxon>Glomeromycetes</taxon>
        <taxon>Diversisporales</taxon>
        <taxon>Gigasporaceae</taxon>
        <taxon>Gigaspora</taxon>
    </lineage>
</organism>
<feature type="non-terminal residue" evidence="1">
    <location>
        <position position="1"/>
    </location>
</feature>
<accession>A0ABN7X145</accession>
<dbReference type="Proteomes" id="UP000789901">
    <property type="component" value="Unassembled WGS sequence"/>
</dbReference>
<gene>
    <name evidence="1" type="ORF">GMARGA_LOCUS37618</name>
</gene>
<reference evidence="1 2" key="1">
    <citation type="submission" date="2021-06" db="EMBL/GenBank/DDBJ databases">
        <authorList>
            <person name="Kallberg Y."/>
            <person name="Tangrot J."/>
            <person name="Rosling A."/>
        </authorList>
    </citation>
    <scope>NUCLEOTIDE SEQUENCE [LARGE SCALE GENOMIC DNA]</scope>
    <source>
        <strain evidence="1 2">120-4 pot B 10/14</strain>
    </source>
</reference>
<keyword evidence="2" id="KW-1185">Reference proteome</keyword>
<comment type="caution">
    <text evidence="1">The sequence shown here is derived from an EMBL/GenBank/DDBJ whole genome shotgun (WGS) entry which is preliminary data.</text>
</comment>
<protein>
    <submittedName>
        <fullName evidence="1">33804_t:CDS:1</fullName>
    </submittedName>
</protein>